<evidence type="ECO:0000313" key="3">
    <source>
        <dbReference type="EMBL" id="EGP85133.1"/>
    </source>
</evidence>
<organism evidence="3 4">
    <name type="scientific">Zymoseptoria tritici (strain CBS 115943 / IPO323)</name>
    <name type="common">Speckled leaf blotch fungus</name>
    <name type="synonym">Septoria tritici</name>
    <dbReference type="NCBI Taxonomy" id="336722"/>
    <lineage>
        <taxon>Eukaryota</taxon>
        <taxon>Fungi</taxon>
        <taxon>Dikarya</taxon>
        <taxon>Ascomycota</taxon>
        <taxon>Pezizomycotina</taxon>
        <taxon>Dothideomycetes</taxon>
        <taxon>Dothideomycetidae</taxon>
        <taxon>Mycosphaerellales</taxon>
        <taxon>Mycosphaerellaceae</taxon>
        <taxon>Zymoseptoria</taxon>
    </lineage>
</organism>
<feature type="region of interest" description="Disordered" evidence="2">
    <location>
        <begin position="1"/>
        <end position="48"/>
    </location>
</feature>
<name>F9XH13_ZYMTI</name>
<dbReference type="GeneID" id="13394598"/>
<dbReference type="HOGENOM" id="CLU_1086680_0_0_1"/>
<evidence type="ECO:0000256" key="2">
    <source>
        <dbReference type="SAM" id="MobiDB-lite"/>
    </source>
</evidence>
<feature type="compositionally biased region" description="Basic and acidic residues" evidence="2">
    <location>
        <begin position="128"/>
        <end position="138"/>
    </location>
</feature>
<sequence length="256" mass="28348">MGDVEDSEEEDDEEEEEEEGDSDDEEDGEPDGGLEEASEPPTKRAPEYGRLRCREWNVPLHQLFTTFHRFPTTFPADRNMQPSSEHEIQQLKARVKTLEDEVGHLHEMMRQLILQALPNAISPTSTEVRGDAAARHDTSSPTRGPATSTQKAAASLLVLFRDREISTPTTSIYYATTEHFTGEDATSLESSEIIPGHMDADLLPASDFNPESGRVSPPLAREGSPPLLSRLWTAFWSDGSPATGRRSMALSLIQSE</sequence>
<feature type="region of interest" description="Disordered" evidence="2">
    <location>
        <begin position="124"/>
        <end position="150"/>
    </location>
</feature>
<proteinExistence type="predicted"/>
<keyword evidence="4" id="KW-1185">Reference proteome</keyword>
<dbReference type="Proteomes" id="UP000008062">
    <property type="component" value="Chromosome 8"/>
</dbReference>
<gene>
    <name evidence="3" type="ORF">MYCGRDRAFT_95397</name>
</gene>
<dbReference type="RefSeq" id="XP_003850157.1">
    <property type="nucleotide sequence ID" value="XM_003850109.1"/>
</dbReference>
<dbReference type="KEGG" id="ztr:MYCGRDRAFT_95397"/>
<reference evidence="3 4" key="1">
    <citation type="journal article" date="2011" name="PLoS Genet.">
        <title>Finished genome of the fungal wheat pathogen Mycosphaerella graminicola reveals dispensome structure, chromosome plasticity, and stealth pathogenesis.</title>
        <authorList>
            <person name="Goodwin S.B."/>
            <person name="Ben M'barek S."/>
            <person name="Dhillon B."/>
            <person name="Wittenberg A.H.J."/>
            <person name="Crane C.F."/>
            <person name="Hane J.K."/>
            <person name="Foster A.J."/>
            <person name="Van der Lee T.A.J."/>
            <person name="Grimwood J."/>
            <person name="Aerts A."/>
            <person name="Antoniw J."/>
            <person name="Bailey A."/>
            <person name="Bluhm B."/>
            <person name="Bowler J."/>
            <person name="Bristow J."/>
            <person name="van der Burgt A."/>
            <person name="Canto-Canche B."/>
            <person name="Churchill A.C.L."/>
            <person name="Conde-Ferraez L."/>
            <person name="Cools H.J."/>
            <person name="Coutinho P.M."/>
            <person name="Csukai M."/>
            <person name="Dehal P."/>
            <person name="De Wit P."/>
            <person name="Donzelli B."/>
            <person name="van de Geest H.C."/>
            <person name="van Ham R.C.H.J."/>
            <person name="Hammond-Kosack K.E."/>
            <person name="Henrissat B."/>
            <person name="Kilian A."/>
            <person name="Kobayashi A.K."/>
            <person name="Koopmann E."/>
            <person name="Kourmpetis Y."/>
            <person name="Kuzniar A."/>
            <person name="Lindquist E."/>
            <person name="Lombard V."/>
            <person name="Maliepaard C."/>
            <person name="Martins N."/>
            <person name="Mehrabi R."/>
            <person name="Nap J.P.H."/>
            <person name="Ponomarenko A."/>
            <person name="Rudd J.J."/>
            <person name="Salamov A."/>
            <person name="Schmutz J."/>
            <person name="Schouten H.J."/>
            <person name="Shapiro H."/>
            <person name="Stergiopoulos I."/>
            <person name="Torriani S.F.F."/>
            <person name="Tu H."/>
            <person name="de Vries R.P."/>
            <person name="Waalwijk C."/>
            <person name="Ware S.B."/>
            <person name="Wiebenga A."/>
            <person name="Zwiers L.-H."/>
            <person name="Oliver R.P."/>
            <person name="Grigoriev I.V."/>
            <person name="Kema G.H.J."/>
        </authorList>
    </citation>
    <scope>NUCLEOTIDE SEQUENCE [LARGE SCALE GENOMIC DNA]</scope>
    <source>
        <strain evidence="4">CBS 115943 / IPO323</strain>
    </source>
</reference>
<dbReference type="EMBL" id="CM001203">
    <property type="protein sequence ID" value="EGP85133.1"/>
    <property type="molecule type" value="Genomic_DNA"/>
</dbReference>
<dbReference type="AlphaFoldDB" id="F9XH13"/>
<accession>F9XH13</accession>
<feature type="compositionally biased region" description="Acidic residues" evidence="2">
    <location>
        <begin position="1"/>
        <end position="38"/>
    </location>
</feature>
<feature type="compositionally biased region" description="Polar residues" evidence="2">
    <location>
        <begin position="139"/>
        <end position="150"/>
    </location>
</feature>
<protein>
    <submittedName>
        <fullName evidence="3">Uncharacterized protein</fullName>
    </submittedName>
</protein>
<dbReference type="InParanoid" id="F9XH13"/>
<evidence type="ECO:0000256" key="1">
    <source>
        <dbReference type="SAM" id="Coils"/>
    </source>
</evidence>
<evidence type="ECO:0000313" key="4">
    <source>
        <dbReference type="Proteomes" id="UP000008062"/>
    </source>
</evidence>
<keyword evidence="1" id="KW-0175">Coiled coil</keyword>
<feature type="coiled-coil region" evidence="1">
    <location>
        <begin position="81"/>
        <end position="108"/>
    </location>
</feature>